<gene>
    <name evidence="2" type="ORF">C4S77_11095</name>
</gene>
<organism evidence="2 3">
    <name type="scientific">Apibacter adventoris</name>
    <dbReference type="NCBI Taxonomy" id="1679466"/>
    <lineage>
        <taxon>Bacteria</taxon>
        <taxon>Pseudomonadati</taxon>
        <taxon>Bacteroidota</taxon>
        <taxon>Flavobacteriia</taxon>
        <taxon>Flavobacteriales</taxon>
        <taxon>Weeksellaceae</taxon>
        <taxon>Apibacter</taxon>
    </lineage>
</organism>
<evidence type="ECO:0000259" key="1">
    <source>
        <dbReference type="Pfam" id="PF01636"/>
    </source>
</evidence>
<reference evidence="2 3" key="1">
    <citation type="submission" date="2018-02" db="EMBL/GenBank/DDBJ databases">
        <title>Genome sequences of Apibacter spp., gut symbionts of Asian honey bees.</title>
        <authorList>
            <person name="Kwong W.K."/>
            <person name="Steele M.I."/>
            <person name="Moran N.A."/>
        </authorList>
    </citation>
    <scope>NUCLEOTIDE SEQUENCE [LARGE SCALE GENOMIC DNA]</scope>
    <source>
        <strain evidence="3">wkB301</strain>
    </source>
</reference>
<dbReference type="Proteomes" id="UP000238042">
    <property type="component" value="Unassembled WGS sequence"/>
</dbReference>
<dbReference type="InterPro" id="IPR011009">
    <property type="entry name" value="Kinase-like_dom_sf"/>
</dbReference>
<name>A0A2S8A7A1_9FLAO</name>
<sequence>MDQEQILEKVHKFLFSYFNSREYEISPITNSASDRKYFKIKFNKVFFILTFSSNIAETQTFLYFSKIFKKEGIPVPEILKVDADLDIYLQEYLGNQNLFSIVNQEGENIKIKKLYEQSLDDLIKLQFKVSKKIDYSQCYDFCRFDRNIIFNDLNYFKFYFFMPLEIPYSNNKLLHEFYQIGKKIEQLSPQGFVFRDFQSRNIMIKESKPYFIDYQGGMKGNTLYDLVSLLWQAKVHLSVKLKEDLKYYYVEKVKDISHLSIDQLEEAYQYCLLIRLLQVLGAYGFRGMFQKKEHFINSISLGLDNLKCWMGQSTIIKNYPELYKIISSLFNKDVENKINDIINKS</sequence>
<dbReference type="RefSeq" id="WP_105247604.1">
    <property type="nucleotide sequence ID" value="NZ_PSZM01000046.1"/>
</dbReference>
<dbReference type="GO" id="GO:0016740">
    <property type="term" value="F:transferase activity"/>
    <property type="evidence" value="ECO:0007669"/>
    <property type="project" value="UniProtKB-KW"/>
</dbReference>
<keyword evidence="3" id="KW-1185">Reference proteome</keyword>
<protein>
    <submittedName>
        <fullName evidence="2">Aminoglycoside phosphotransferase</fullName>
    </submittedName>
</protein>
<evidence type="ECO:0000313" key="3">
    <source>
        <dbReference type="Proteomes" id="UP000238042"/>
    </source>
</evidence>
<comment type="caution">
    <text evidence="2">The sequence shown here is derived from an EMBL/GenBank/DDBJ whole genome shotgun (WGS) entry which is preliminary data.</text>
</comment>
<dbReference type="InterPro" id="IPR002575">
    <property type="entry name" value="Aminoglycoside_PTrfase"/>
</dbReference>
<dbReference type="Gene3D" id="3.30.200.20">
    <property type="entry name" value="Phosphorylase Kinase, domain 1"/>
    <property type="match status" value="1"/>
</dbReference>
<keyword evidence="2" id="KW-0808">Transferase</keyword>
<evidence type="ECO:0000313" key="2">
    <source>
        <dbReference type="EMBL" id="PQL90433.1"/>
    </source>
</evidence>
<feature type="domain" description="Aminoglycoside phosphotransferase" evidence="1">
    <location>
        <begin position="25"/>
        <end position="232"/>
    </location>
</feature>
<dbReference type="Pfam" id="PF01636">
    <property type="entry name" value="APH"/>
    <property type="match status" value="1"/>
</dbReference>
<dbReference type="EMBL" id="PSZM01000046">
    <property type="protein sequence ID" value="PQL90433.1"/>
    <property type="molecule type" value="Genomic_DNA"/>
</dbReference>
<accession>A0A2S8A7A1</accession>
<proteinExistence type="predicted"/>
<dbReference type="SUPFAM" id="SSF56112">
    <property type="entry name" value="Protein kinase-like (PK-like)"/>
    <property type="match status" value="1"/>
</dbReference>
<dbReference type="Gene3D" id="3.90.1200.10">
    <property type="match status" value="1"/>
</dbReference>
<dbReference type="OrthoDB" id="9784461at2"/>
<dbReference type="AlphaFoldDB" id="A0A2S8A7A1"/>